<dbReference type="GO" id="GO:0000139">
    <property type="term" value="C:Golgi membrane"/>
    <property type="evidence" value="ECO:0007669"/>
    <property type="project" value="UniProtKB-SubCell"/>
</dbReference>
<evidence type="ECO:0000313" key="12">
    <source>
        <dbReference type="RefSeq" id="XP_022096481.1"/>
    </source>
</evidence>
<dbReference type="OrthoDB" id="2019940at2759"/>
<evidence type="ECO:0000256" key="4">
    <source>
        <dbReference type="ARBA" id="ARBA00022692"/>
    </source>
</evidence>
<keyword evidence="3 9" id="KW-0808">Transferase</keyword>
<dbReference type="Pfam" id="PF03567">
    <property type="entry name" value="Sulfotransfer_2"/>
    <property type="match status" value="1"/>
</dbReference>
<comment type="similarity">
    <text evidence="2 9">Belongs to the sulfotransferase 2 family.</text>
</comment>
<evidence type="ECO:0000256" key="5">
    <source>
        <dbReference type="ARBA" id="ARBA00022989"/>
    </source>
</evidence>
<dbReference type="PANTHER" id="PTHR12137:SF33">
    <property type="entry name" value="CARBOHYDRATE SULFOTRANSFERASE 14"/>
    <property type="match status" value="1"/>
</dbReference>
<dbReference type="Proteomes" id="UP000694845">
    <property type="component" value="Unplaced"/>
</dbReference>
<keyword evidence="4 9" id="KW-0812">Transmembrane</keyword>
<dbReference type="PANTHER" id="PTHR12137">
    <property type="entry name" value="CARBOHYDRATE SULFOTRANSFERASE"/>
    <property type="match status" value="1"/>
</dbReference>
<proteinExistence type="inferred from homology"/>
<feature type="transmembrane region" description="Helical" evidence="9">
    <location>
        <begin position="38"/>
        <end position="60"/>
    </location>
</feature>
<keyword evidence="8 9" id="KW-0325">Glycoprotein</keyword>
<feature type="compositionally biased region" description="Polar residues" evidence="10">
    <location>
        <begin position="129"/>
        <end position="141"/>
    </location>
</feature>
<evidence type="ECO:0000256" key="6">
    <source>
        <dbReference type="ARBA" id="ARBA00023034"/>
    </source>
</evidence>
<reference evidence="12" key="1">
    <citation type="submission" date="2025-08" db="UniProtKB">
        <authorList>
            <consortium name="RefSeq"/>
        </authorList>
    </citation>
    <scope>IDENTIFICATION</scope>
</reference>
<dbReference type="InterPro" id="IPR018011">
    <property type="entry name" value="Carb_sulfotrans_8-10"/>
</dbReference>
<evidence type="ECO:0000256" key="2">
    <source>
        <dbReference type="ARBA" id="ARBA00006339"/>
    </source>
</evidence>
<evidence type="ECO:0000256" key="1">
    <source>
        <dbReference type="ARBA" id="ARBA00004323"/>
    </source>
</evidence>
<protein>
    <recommendedName>
        <fullName evidence="9">Carbohydrate sulfotransferase</fullName>
        <ecNumber evidence="9">2.8.2.-</ecNumber>
    </recommendedName>
</protein>
<evidence type="ECO:0000256" key="9">
    <source>
        <dbReference type="RuleBase" id="RU364020"/>
    </source>
</evidence>
<dbReference type="GeneID" id="110982416"/>
<dbReference type="GO" id="GO:0016051">
    <property type="term" value="P:carbohydrate biosynthetic process"/>
    <property type="evidence" value="ECO:0007669"/>
    <property type="project" value="InterPro"/>
</dbReference>
<name>A0A8B7YZ41_ACAPL</name>
<evidence type="ECO:0000256" key="10">
    <source>
        <dbReference type="SAM" id="MobiDB-lite"/>
    </source>
</evidence>
<comment type="subcellular location">
    <subcellularLocation>
        <location evidence="1 9">Golgi apparatus membrane</location>
        <topology evidence="1 9">Single-pass type II membrane protein</topology>
    </subcellularLocation>
</comment>
<organism evidence="11 12">
    <name type="scientific">Acanthaster planci</name>
    <name type="common">Crown-of-thorns starfish</name>
    <dbReference type="NCBI Taxonomy" id="133434"/>
    <lineage>
        <taxon>Eukaryota</taxon>
        <taxon>Metazoa</taxon>
        <taxon>Echinodermata</taxon>
        <taxon>Eleutherozoa</taxon>
        <taxon>Asterozoa</taxon>
        <taxon>Asteroidea</taxon>
        <taxon>Valvatacea</taxon>
        <taxon>Valvatida</taxon>
        <taxon>Acanthasteridae</taxon>
        <taxon>Acanthaster</taxon>
    </lineage>
</organism>
<accession>A0A8B7YZ41</accession>
<evidence type="ECO:0000256" key="8">
    <source>
        <dbReference type="ARBA" id="ARBA00023180"/>
    </source>
</evidence>
<dbReference type="AlphaFoldDB" id="A0A8B7YZ41"/>
<keyword evidence="9" id="KW-0735">Signal-anchor</keyword>
<dbReference type="EC" id="2.8.2.-" evidence="9"/>
<keyword evidence="6 9" id="KW-0333">Golgi apparatus</keyword>
<feature type="region of interest" description="Disordered" evidence="10">
    <location>
        <begin position="125"/>
        <end position="144"/>
    </location>
</feature>
<keyword evidence="5 9" id="KW-1133">Transmembrane helix</keyword>
<evidence type="ECO:0000256" key="3">
    <source>
        <dbReference type="ARBA" id="ARBA00022679"/>
    </source>
</evidence>
<keyword evidence="9" id="KW-0119">Carbohydrate metabolism</keyword>
<dbReference type="GO" id="GO:0008146">
    <property type="term" value="F:sulfotransferase activity"/>
    <property type="evidence" value="ECO:0007669"/>
    <property type="project" value="InterPro"/>
</dbReference>
<dbReference type="RefSeq" id="XP_022096481.1">
    <property type="nucleotide sequence ID" value="XM_022240789.1"/>
</dbReference>
<dbReference type="InterPro" id="IPR005331">
    <property type="entry name" value="Sulfotransferase"/>
</dbReference>
<dbReference type="KEGG" id="aplc:110982416"/>
<keyword evidence="11" id="KW-1185">Reference proteome</keyword>
<evidence type="ECO:0000256" key="7">
    <source>
        <dbReference type="ARBA" id="ARBA00023136"/>
    </source>
</evidence>
<evidence type="ECO:0000313" key="11">
    <source>
        <dbReference type="Proteomes" id="UP000694845"/>
    </source>
</evidence>
<keyword evidence="7 9" id="KW-0472">Membrane</keyword>
<sequence>MNRGFSSICITNSRSDCGQLGMDWRPSNQLGKLSELKLISALLVVFSVTSTAYLVVYGAYGHRQTIGQKDVRRLQIVQEFVRSTDSTFRHNLKDIEKVGMPNILTSPNLNKSYFQSPMRARLLGGTFPSAPQTRPASCTSKTRSRHGDIVPWKCLDANSVQKPRLLSREEAEAVQRRRRNHLRKVCNEFYHLSPLDLNSSSPLGPDLVAALGRTYVNDDYNLTVTIVRKAGSTNWKKFMTDLHAISSKSTRLALEPLHKRSQEDIKHALKHYTKVLFVRNPLVRLLSAFRDKFVKLPTRVYVRMADRIIRRIRRERPPNPEQPDLTFTEFLTYIAAVKGRNGDPHWIPVFRACKPCQVRHDFVGKLETLQSDTAYLIDKLGVGGRVQYDYPKPFTGSSNVTRLMDYFSGVPPEIIEKICNLYWDDFVVFDYPMPDDFSNLKSYMETST</sequence>
<gene>
    <name evidence="12" type="primary">LOC110982416</name>
</gene>